<keyword evidence="2" id="KW-1185">Reference proteome</keyword>
<dbReference type="EMBL" id="LT629777">
    <property type="protein sequence ID" value="SDT18192.1"/>
    <property type="molecule type" value="Genomic_DNA"/>
</dbReference>
<dbReference type="Pfam" id="PF13835">
    <property type="entry name" value="DUF4194"/>
    <property type="match status" value="1"/>
</dbReference>
<accession>A0A1H1Y9W5</accession>
<evidence type="ECO:0000313" key="2">
    <source>
        <dbReference type="Proteomes" id="UP000199524"/>
    </source>
</evidence>
<dbReference type="RefSeq" id="WP_090208607.1">
    <property type="nucleotide sequence ID" value="NZ_LT629777.1"/>
</dbReference>
<evidence type="ECO:0000313" key="1">
    <source>
        <dbReference type="EMBL" id="SDT18192.1"/>
    </source>
</evidence>
<dbReference type="GeneID" id="300209208"/>
<organism evidence="1 2">
    <name type="scientific">Pseudomonas asplenii</name>
    <dbReference type="NCBI Taxonomy" id="53407"/>
    <lineage>
        <taxon>Bacteria</taxon>
        <taxon>Pseudomonadati</taxon>
        <taxon>Pseudomonadota</taxon>
        <taxon>Gammaproteobacteria</taxon>
        <taxon>Pseudomonadales</taxon>
        <taxon>Pseudomonadaceae</taxon>
        <taxon>Pseudomonas</taxon>
    </lineage>
</organism>
<gene>
    <name evidence="1" type="ORF">SAMN05216598_4305</name>
</gene>
<dbReference type="AlphaFoldDB" id="A0A1H1Y9W5"/>
<evidence type="ECO:0008006" key="3">
    <source>
        <dbReference type="Google" id="ProtNLM"/>
    </source>
</evidence>
<dbReference type="InterPro" id="IPR025449">
    <property type="entry name" value="JetB"/>
</dbReference>
<dbReference type="Proteomes" id="UP000199524">
    <property type="component" value="Chromosome I"/>
</dbReference>
<proteinExistence type="predicted"/>
<protein>
    <recommendedName>
        <fullName evidence="3">DUF4194 domain-containing protein</fullName>
    </recommendedName>
</protein>
<name>A0A1H1Y9W5_9PSED</name>
<reference evidence="2" key="1">
    <citation type="submission" date="2016-10" db="EMBL/GenBank/DDBJ databases">
        <authorList>
            <person name="Varghese N."/>
            <person name="Submissions S."/>
        </authorList>
    </citation>
    <scope>NUCLEOTIDE SEQUENCE [LARGE SCALE GENOMIC DNA]</scope>
    <source>
        <strain evidence="2">ATCC 23835</strain>
    </source>
</reference>
<sequence length="265" mass="29706">MNREDQNNDALAPSLFDTYRQVAVTALADTGHREEGLAKQEEPGELDEVAVQPESQVVHDIMPAEARRALRLLLNTGVVRAEKKRLAFEALCQHRALIAAHLANMLLCMTLDQKAGIAILIEQDLSESEFEDLTDEDGSSLVGKRTMPLYDTLVLLVLRKYYQEREVIGENKVMIDVDTIAELMTPFLKLTNSSALERKTLNGSIAKLREKRLLANVRGDGERLEITPVIRYVVNADFLNTLLSEYQLLAERGSVMGQQEVEDDV</sequence>